<reference evidence="2 3" key="1">
    <citation type="submission" date="2020-06" db="EMBL/GenBank/DDBJ databases">
        <authorList>
            <person name="Li R."/>
            <person name="Bekaert M."/>
        </authorList>
    </citation>
    <scope>NUCLEOTIDE SEQUENCE [LARGE SCALE GENOMIC DNA]</scope>
    <source>
        <strain evidence="3">wild</strain>
    </source>
</reference>
<feature type="compositionally biased region" description="Basic residues" evidence="1">
    <location>
        <begin position="59"/>
        <end position="78"/>
    </location>
</feature>
<protein>
    <submittedName>
        <fullName evidence="2">Uncharacterized protein</fullName>
    </submittedName>
</protein>
<feature type="region of interest" description="Disordered" evidence="1">
    <location>
        <begin position="113"/>
        <end position="135"/>
    </location>
</feature>
<feature type="compositionally biased region" description="Basic and acidic residues" evidence="1">
    <location>
        <begin position="125"/>
        <end position="135"/>
    </location>
</feature>
<feature type="region of interest" description="Disordered" evidence="1">
    <location>
        <begin position="36"/>
        <end position="84"/>
    </location>
</feature>
<dbReference type="AlphaFoldDB" id="A0A6J8E3L6"/>
<evidence type="ECO:0000313" key="2">
    <source>
        <dbReference type="EMBL" id="CAC5415404.1"/>
    </source>
</evidence>
<dbReference type="Proteomes" id="UP000507470">
    <property type="component" value="Unassembled WGS sequence"/>
</dbReference>
<organism evidence="2 3">
    <name type="scientific">Mytilus coruscus</name>
    <name type="common">Sea mussel</name>
    <dbReference type="NCBI Taxonomy" id="42192"/>
    <lineage>
        <taxon>Eukaryota</taxon>
        <taxon>Metazoa</taxon>
        <taxon>Spiralia</taxon>
        <taxon>Lophotrochozoa</taxon>
        <taxon>Mollusca</taxon>
        <taxon>Bivalvia</taxon>
        <taxon>Autobranchia</taxon>
        <taxon>Pteriomorphia</taxon>
        <taxon>Mytilida</taxon>
        <taxon>Mytiloidea</taxon>
        <taxon>Mytilidae</taxon>
        <taxon>Mytilinae</taxon>
        <taxon>Mytilus</taxon>
    </lineage>
</organism>
<evidence type="ECO:0000313" key="3">
    <source>
        <dbReference type="Proteomes" id="UP000507470"/>
    </source>
</evidence>
<feature type="compositionally biased region" description="Basic and acidic residues" evidence="1">
    <location>
        <begin position="36"/>
        <end position="46"/>
    </location>
</feature>
<evidence type="ECO:0000256" key="1">
    <source>
        <dbReference type="SAM" id="MobiDB-lite"/>
    </source>
</evidence>
<gene>
    <name evidence="2" type="ORF">MCOR_48102</name>
</gene>
<dbReference type="EMBL" id="CACVKT020008427">
    <property type="protein sequence ID" value="CAC5415404.1"/>
    <property type="molecule type" value="Genomic_DNA"/>
</dbReference>
<feature type="compositionally biased region" description="Polar residues" evidence="1">
    <location>
        <begin position="8"/>
        <end position="21"/>
    </location>
</feature>
<proteinExistence type="predicted"/>
<keyword evidence="3" id="KW-1185">Reference proteome</keyword>
<name>A0A6J8E3L6_MYTCO</name>
<feature type="region of interest" description="Disordered" evidence="1">
    <location>
        <begin position="1"/>
        <end position="21"/>
    </location>
</feature>
<accession>A0A6J8E3L6</accession>
<feature type="compositionally biased region" description="Polar residues" evidence="1">
    <location>
        <begin position="115"/>
        <end position="124"/>
    </location>
</feature>
<sequence length="163" mass="18209">MADDDVLSLSNSGCENNLNSDLESLFCDNTQKVNTRADSHNVEKPKTKSRVIKGSALPTKRKLTPAKGPKQKQTKRSSKSNVEDIDKLKDKLGIDNLNRNIVSLTAAFQKHITGPNPSTLTHSSVDTERHENRSRDNISVTLKKIDRVLKVMKGYKYLHPVKS</sequence>